<dbReference type="Proteomes" id="UP000239917">
    <property type="component" value="Unassembled WGS sequence"/>
</dbReference>
<dbReference type="EMBL" id="PSSX01000028">
    <property type="protein sequence ID" value="PPI82466.1"/>
    <property type="molecule type" value="Genomic_DNA"/>
</dbReference>
<dbReference type="PANTHER" id="PTHR23150:SF19">
    <property type="entry name" value="FORMYLGLYCINE-GENERATING ENZYME"/>
    <property type="match status" value="1"/>
</dbReference>
<dbReference type="InterPro" id="IPR016187">
    <property type="entry name" value="CTDL_fold"/>
</dbReference>
<dbReference type="InterPro" id="IPR005532">
    <property type="entry name" value="SUMF_dom"/>
</dbReference>
<proteinExistence type="predicted"/>
<dbReference type="Pfam" id="PF03781">
    <property type="entry name" value="FGE-sulfatase"/>
    <property type="match status" value="1"/>
</dbReference>
<organism evidence="2 3">
    <name type="scientific">Marinobacter maroccanus</name>
    <dbReference type="NCBI Taxonomy" id="2055143"/>
    <lineage>
        <taxon>Bacteria</taxon>
        <taxon>Pseudomonadati</taxon>
        <taxon>Pseudomonadota</taxon>
        <taxon>Gammaproteobacteria</taxon>
        <taxon>Pseudomonadales</taxon>
        <taxon>Marinobacteraceae</taxon>
        <taxon>Marinobacter</taxon>
    </lineage>
</organism>
<dbReference type="InterPro" id="IPR051043">
    <property type="entry name" value="Sulfatase_Mod_Factor_Kinase"/>
</dbReference>
<dbReference type="RefSeq" id="WP_104323443.1">
    <property type="nucleotide sequence ID" value="NZ_PSSX01000028.1"/>
</dbReference>
<evidence type="ECO:0000313" key="2">
    <source>
        <dbReference type="EMBL" id="PPI82466.1"/>
    </source>
</evidence>
<dbReference type="OrthoDB" id="9768004at2"/>
<dbReference type="GO" id="GO:0120147">
    <property type="term" value="F:formylglycine-generating oxidase activity"/>
    <property type="evidence" value="ECO:0007669"/>
    <property type="project" value="TreeGrafter"/>
</dbReference>
<keyword evidence="3" id="KW-1185">Reference proteome</keyword>
<evidence type="ECO:0000259" key="1">
    <source>
        <dbReference type="Pfam" id="PF03781"/>
    </source>
</evidence>
<dbReference type="InterPro" id="IPR042095">
    <property type="entry name" value="SUMF_sf"/>
</dbReference>
<dbReference type="Gene3D" id="3.90.1580.10">
    <property type="entry name" value="paralog of FGE (formylglycine-generating enzyme)"/>
    <property type="match status" value="1"/>
</dbReference>
<sequence>MIASSWWELDRNTTWRSPEGAGSNLVGRGRHPVVHVTLNDAHAYAKWVGGRIPSEVEWEYAASLGLFDSLNPESGIRGPEGHPRANIWNGVFPLINTEEDGYTGTAPAGCYEANLIGVHDMIGNVWEWTNSPFGRATPQITIKGGSFLCGSNYCRRYRATARESLEKNFSTAHVGFRVVKDIANGKMTSHD</sequence>
<comment type="caution">
    <text evidence="2">The sequence shown here is derived from an EMBL/GenBank/DDBJ whole genome shotgun (WGS) entry which is preliminary data.</text>
</comment>
<dbReference type="SUPFAM" id="SSF56436">
    <property type="entry name" value="C-type lectin-like"/>
    <property type="match status" value="1"/>
</dbReference>
<gene>
    <name evidence="2" type="ORF">KEHDKFFH_19520</name>
</gene>
<dbReference type="AlphaFoldDB" id="A0A2S5Z522"/>
<feature type="domain" description="Sulfatase-modifying factor enzyme-like" evidence="1">
    <location>
        <begin position="4"/>
        <end position="180"/>
    </location>
</feature>
<accession>A0A2S5Z522</accession>
<evidence type="ECO:0000313" key="3">
    <source>
        <dbReference type="Proteomes" id="UP000239917"/>
    </source>
</evidence>
<protein>
    <recommendedName>
        <fullName evidence="1">Sulfatase-modifying factor enzyme-like domain-containing protein</fullName>
    </recommendedName>
</protein>
<dbReference type="PANTHER" id="PTHR23150">
    <property type="entry name" value="SULFATASE MODIFYING FACTOR 1, 2"/>
    <property type="match status" value="1"/>
</dbReference>
<name>A0A2S5Z522_9GAMM</name>
<reference evidence="2 3" key="1">
    <citation type="submission" date="2018-01" db="EMBL/GenBank/DDBJ databases">
        <title>Complete genome sequences of the type strains of Marinobacter flavimaris and Marinobacter maroccanus.</title>
        <authorList>
            <person name="Palau M."/>
            <person name="Boujida N."/>
            <person name="Manresa A."/>
            <person name="Minana-Galbis D."/>
        </authorList>
    </citation>
    <scope>NUCLEOTIDE SEQUENCE [LARGE SCALE GENOMIC DNA]</scope>
    <source>
        <strain evidence="2 3">N4</strain>
    </source>
</reference>